<dbReference type="Proteomes" id="UP001202134">
    <property type="component" value="Unassembled WGS sequence"/>
</dbReference>
<comment type="caution">
    <text evidence="5">The sequence shown here is derived from an EMBL/GenBank/DDBJ whole genome shotgun (WGS) entry which is preliminary data.</text>
</comment>
<evidence type="ECO:0000256" key="1">
    <source>
        <dbReference type="ARBA" id="ARBA00006754"/>
    </source>
</evidence>
<feature type="domain" description="CdaR GGDEF-like" evidence="4">
    <location>
        <begin position="144"/>
        <end position="272"/>
    </location>
</feature>
<dbReference type="InterPro" id="IPR041522">
    <property type="entry name" value="CdaR_GGDEF"/>
</dbReference>
<comment type="similarity">
    <text evidence="1">Belongs to the CdaR family.</text>
</comment>
<gene>
    <name evidence="5" type="ORF">L2737_12725</name>
</gene>
<reference evidence="5 6" key="1">
    <citation type="submission" date="2022-01" db="EMBL/GenBank/DDBJ databases">
        <title>Whole genome-based taxonomy of the Shewanellaceae.</title>
        <authorList>
            <person name="Martin-Rodriguez A.J."/>
        </authorList>
    </citation>
    <scope>NUCLEOTIDE SEQUENCE [LARGE SCALE GENOMIC DNA]</scope>
    <source>
        <strain evidence="5 6">DSM 24955</strain>
    </source>
</reference>
<protein>
    <submittedName>
        <fullName evidence="5">Helix-turn-helix domain-containing protein</fullName>
    </submittedName>
</protein>
<evidence type="ECO:0000259" key="2">
    <source>
        <dbReference type="Pfam" id="PF05651"/>
    </source>
</evidence>
<evidence type="ECO:0000313" key="5">
    <source>
        <dbReference type="EMBL" id="MCL1046186.1"/>
    </source>
</evidence>
<dbReference type="InterPro" id="IPR042070">
    <property type="entry name" value="PucR_C-HTH_sf"/>
</dbReference>
<name>A0ABT0KQR8_9GAMM</name>
<evidence type="ECO:0000313" key="6">
    <source>
        <dbReference type="Proteomes" id="UP001202134"/>
    </source>
</evidence>
<proteinExistence type="inferred from homology"/>
<feature type="domain" description="Putative sugar diacid recognition" evidence="2">
    <location>
        <begin position="4"/>
        <end position="137"/>
    </location>
</feature>
<dbReference type="Gene3D" id="1.10.10.2840">
    <property type="entry name" value="PucR C-terminal helix-turn-helix domain"/>
    <property type="match status" value="1"/>
</dbReference>
<keyword evidence="6" id="KW-1185">Reference proteome</keyword>
<evidence type="ECO:0000259" key="4">
    <source>
        <dbReference type="Pfam" id="PF17853"/>
    </source>
</evidence>
<dbReference type="InterPro" id="IPR051448">
    <property type="entry name" value="CdaR-like_regulators"/>
</dbReference>
<sequence>MYVIDSAIANRIVDRTMKIIGHNINVMNAQGVILGSGSNERIGSIHEGALLAISQNRNVEINQDIAPSLHGVKSGLNLPLHYQGQIVGVIGITGQPCELAQYGELLKMTAEMIVEQANLQDQLQWQNRQKEEFILQLIRDEDKDVDQLTHWGHQLGIDITVERVVAIIEIESVKQQQVHNNQALKQIVHLLQHPDRNNLIAMTSLNQLVILKPAYLNGKQWDPELESHRIDKLLKRIPANMELNLNISLGHFFIGIEGIAKSYRTAKETLAIGKSLNPESSKYLYEDYALQVIFTGLKQHWRGDALSAPYLKLVEADKNGVLQKTLSVYIQHIGDHKQCAEVLFIHRNTLRYRLDKIQQITGTNLQEFHHLLNLYLGQIMHQA</sequence>
<accession>A0ABT0KQR8</accession>
<dbReference type="PANTHER" id="PTHR33744:SF15">
    <property type="entry name" value="CARBOHYDRATE DIACID REGULATOR"/>
    <property type="match status" value="1"/>
</dbReference>
<feature type="domain" description="PucR C-terminal helix-turn-helix" evidence="3">
    <location>
        <begin position="322"/>
        <end position="376"/>
    </location>
</feature>
<dbReference type="InterPro" id="IPR008599">
    <property type="entry name" value="Diacid_rec"/>
</dbReference>
<dbReference type="RefSeq" id="WP_248955953.1">
    <property type="nucleotide sequence ID" value="NZ_JAKIKU010000006.1"/>
</dbReference>
<organism evidence="5 6">
    <name type="scientific">Shewanella electrodiphila</name>
    <dbReference type="NCBI Taxonomy" id="934143"/>
    <lineage>
        <taxon>Bacteria</taxon>
        <taxon>Pseudomonadati</taxon>
        <taxon>Pseudomonadota</taxon>
        <taxon>Gammaproteobacteria</taxon>
        <taxon>Alteromonadales</taxon>
        <taxon>Shewanellaceae</taxon>
        <taxon>Shewanella</taxon>
    </lineage>
</organism>
<dbReference type="Pfam" id="PF13556">
    <property type="entry name" value="HTH_30"/>
    <property type="match status" value="1"/>
</dbReference>
<dbReference type="EMBL" id="JAKIKU010000006">
    <property type="protein sequence ID" value="MCL1046186.1"/>
    <property type="molecule type" value="Genomic_DNA"/>
</dbReference>
<dbReference type="PANTHER" id="PTHR33744">
    <property type="entry name" value="CARBOHYDRATE DIACID REGULATOR"/>
    <property type="match status" value="1"/>
</dbReference>
<dbReference type="Pfam" id="PF17853">
    <property type="entry name" value="GGDEF_2"/>
    <property type="match status" value="1"/>
</dbReference>
<dbReference type="InterPro" id="IPR025736">
    <property type="entry name" value="PucR_C-HTH_dom"/>
</dbReference>
<evidence type="ECO:0000259" key="3">
    <source>
        <dbReference type="Pfam" id="PF13556"/>
    </source>
</evidence>
<dbReference type="Pfam" id="PF05651">
    <property type="entry name" value="Diacid_rec"/>
    <property type="match status" value="1"/>
</dbReference>